<feature type="domain" description="Pvc16 N-terminal" evidence="1">
    <location>
        <begin position="8"/>
        <end position="178"/>
    </location>
</feature>
<accession>A0A4R6UWV4</accession>
<organism evidence="2 3">
    <name type="scientific">Permianibacter aggregans</name>
    <dbReference type="NCBI Taxonomy" id="1510150"/>
    <lineage>
        <taxon>Bacteria</taxon>
        <taxon>Pseudomonadati</taxon>
        <taxon>Pseudomonadota</taxon>
        <taxon>Gammaproteobacteria</taxon>
        <taxon>Pseudomonadales</taxon>
        <taxon>Pseudomonadaceae</taxon>
        <taxon>Permianibacter</taxon>
    </lineage>
</organism>
<gene>
    <name evidence="2" type="ORF">EV696_10844</name>
</gene>
<keyword evidence="3" id="KW-1185">Reference proteome</keyword>
<dbReference type="InterPro" id="IPR025351">
    <property type="entry name" value="Pvc16_N"/>
</dbReference>
<comment type="caution">
    <text evidence="2">The sequence shown here is derived from an EMBL/GenBank/DDBJ whole genome shotgun (WGS) entry which is preliminary data.</text>
</comment>
<dbReference type="Proteomes" id="UP000295375">
    <property type="component" value="Unassembled WGS sequence"/>
</dbReference>
<reference evidence="2 3" key="1">
    <citation type="submission" date="2019-03" db="EMBL/GenBank/DDBJ databases">
        <title>Genomic Encyclopedia of Type Strains, Phase IV (KMG-IV): sequencing the most valuable type-strain genomes for metagenomic binning, comparative biology and taxonomic classification.</title>
        <authorList>
            <person name="Goeker M."/>
        </authorList>
    </citation>
    <scope>NUCLEOTIDE SEQUENCE [LARGE SCALE GENOMIC DNA]</scope>
    <source>
        <strain evidence="2 3">DSM 103792</strain>
    </source>
</reference>
<protein>
    <submittedName>
        <fullName evidence="2">Uncharacterized protein DUF4255</fullName>
    </submittedName>
</protein>
<dbReference type="RefSeq" id="WP_133590495.1">
    <property type="nucleotide sequence ID" value="NZ_CP037953.1"/>
</dbReference>
<evidence type="ECO:0000259" key="1">
    <source>
        <dbReference type="Pfam" id="PF14065"/>
    </source>
</evidence>
<dbReference type="AlphaFoldDB" id="A0A4R6UWV4"/>
<dbReference type="Pfam" id="PF14065">
    <property type="entry name" value="Pvc16_N"/>
    <property type="match status" value="1"/>
</dbReference>
<dbReference type="OrthoDB" id="7560784at2"/>
<evidence type="ECO:0000313" key="3">
    <source>
        <dbReference type="Proteomes" id="UP000295375"/>
    </source>
</evidence>
<proteinExistence type="predicted"/>
<evidence type="ECO:0000313" key="2">
    <source>
        <dbReference type="EMBL" id="TDQ48064.1"/>
    </source>
</evidence>
<sequence>MIDVALKFLTEELNAYLLARTALSFGKASLSPVVDEAGKWKAATDSLGCFLLGLEEERYTKEHLPSHIYRAGQKVQLQPPLKLNLNVMFFAHFQNYEQALKYLSLLLTFFQRYGAFNPAQYPGMPVGLEKLIVELQSPSYEQLNQIWAFIGGKYLPSALYKIRMTVLQDDAESDVMPPLHDIRYTLVRT</sequence>
<name>A0A4R6UWV4_9GAMM</name>
<dbReference type="EMBL" id="SNYM01000008">
    <property type="protein sequence ID" value="TDQ48064.1"/>
    <property type="molecule type" value="Genomic_DNA"/>
</dbReference>